<name>A0A2Z6MWE4_TRISU</name>
<sequence length="69" mass="7733">MDEEGEKVGLVRRPGFLEKGKKRETLENHGRLELGIENGSRLCQCCADVAVELNGHRNGVQAHRVYVTE</sequence>
<reference evidence="2" key="1">
    <citation type="journal article" date="2017" name="Front. Plant Sci.">
        <title>Climate Clever Clovers: New Paradigm to Reduce the Environmental Footprint of Ruminants by Breeding Low Methanogenic Forages Utilizing Haplotype Variation.</title>
        <authorList>
            <person name="Kaur P."/>
            <person name="Appels R."/>
            <person name="Bayer P.E."/>
            <person name="Keeble-Gagnere G."/>
            <person name="Wang J."/>
            <person name="Hirakawa H."/>
            <person name="Shirasawa K."/>
            <person name="Vercoe P."/>
            <person name="Stefanova K."/>
            <person name="Durmic Z."/>
            <person name="Nichols P."/>
            <person name="Revell C."/>
            <person name="Isobe S.N."/>
            <person name="Edwards D."/>
            <person name="Erskine W."/>
        </authorList>
    </citation>
    <scope>NUCLEOTIDE SEQUENCE [LARGE SCALE GENOMIC DNA]</scope>
    <source>
        <strain evidence="2">cv. Daliak</strain>
    </source>
</reference>
<accession>A0A2Z6MWE4</accession>
<evidence type="ECO:0000313" key="2">
    <source>
        <dbReference type="Proteomes" id="UP000242715"/>
    </source>
</evidence>
<dbReference type="AlphaFoldDB" id="A0A2Z6MWE4"/>
<dbReference type="EMBL" id="DF973547">
    <property type="protein sequence ID" value="GAU34113.1"/>
    <property type="molecule type" value="Genomic_DNA"/>
</dbReference>
<protein>
    <submittedName>
        <fullName evidence="1">Uncharacterized protein</fullName>
    </submittedName>
</protein>
<proteinExistence type="predicted"/>
<evidence type="ECO:0000313" key="1">
    <source>
        <dbReference type="EMBL" id="GAU34113.1"/>
    </source>
</evidence>
<gene>
    <name evidence="1" type="ORF">TSUD_65920</name>
</gene>
<keyword evidence="2" id="KW-1185">Reference proteome</keyword>
<dbReference type="Proteomes" id="UP000242715">
    <property type="component" value="Unassembled WGS sequence"/>
</dbReference>
<organism evidence="1 2">
    <name type="scientific">Trifolium subterraneum</name>
    <name type="common">Subterranean clover</name>
    <dbReference type="NCBI Taxonomy" id="3900"/>
    <lineage>
        <taxon>Eukaryota</taxon>
        <taxon>Viridiplantae</taxon>
        <taxon>Streptophyta</taxon>
        <taxon>Embryophyta</taxon>
        <taxon>Tracheophyta</taxon>
        <taxon>Spermatophyta</taxon>
        <taxon>Magnoliopsida</taxon>
        <taxon>eudicotyledons</taxon>
        <taxon>Gunneridae</taxon>
        <taxon>Pentapetalae</taxon>
        <taxon>rosids</taxon>
        <taxon>fabids</taxon>
        <taxon>Fabales</taxon>
        <taxon>Fabaceae</taxon>
        <taxon>Papilionoideae</taxon>
        <taxon>50 kb inversion clade</taxon>
        <taxon>NPAAA clade</taxon>
        <taxon>Hologalegina</taxon>
        <taxon>IRL clade</taxon>
        <taxon>Trifolieae</taxon>
        <taxon>Trifolium</taxon>
    </lineage>
</organism>